<organism evidence="1 2">
    <name type="scientific">Cucumis sativus</name>
    <name type="common">Cucumber</name>
    <dbReference type="NCBI Taxonomy" id="3659"/>
    <lineage>
        <taxon>Eukaryota</taxon>
        <taxon>Viridiplantae</taxon>
        <taxon>Streptophyta</taxon>
        <taxon>Embryophyta</taxon>
        <taxon>Tracheophyta</taxon>
        <taxon>Spermatophyta</taxon>
        <taxon>Magnoliopsida</taxon>
        <taxon>eudicotyledons</taxon>
        <taxon>Gunneridae</taxon>
        <taxon>Pentapetalae</taxon>
        <taxon>rosids</taxon>
        <taxon>fabids</taxon>
        <taxon>Cucurbitales</taxon>
        <taxon>Cucurbitaceae</taxon>
        <taxon>Benincaseae</taxon>
        <taxon>Cucumis</taxon>
    </lineage>
</organism>
<reference evidence="1 2" key="1">
    <citation type="journal article" date="2009" name="Nat. Genet.">
        <title>The genome of the cucumber, Cucumis sativus L.</title>
        <authorList>
            <person name="Huang S."/>
            <person name="Li R."/>
            <person name="Zhang Z."/>
            <person name="Li L."/>
            <person name="Gu X."/>
            <person name="Fan W."/>
            <person name="Lucas W.J."/>
            <person name="Wang X."/>
            <person name="Xie B."/>
            <person name="Ni P."/>
            <person name="Ren Y."/>
            <person name="Zhu H."/>
            <person name="Li J."/>
            <person name="Lin K."/>
            <person name="Jin W."/>
            <person name="Fei Z."/>
            <person name="Li G."/>
            <person name="Staub J."/>
            <person name="Kilian A."/>
            <person name="van der Vossen E.A."/>
            <person name="Wu Y."/>
            <person name="Guo J."/>
            <person name="He J."/>
            <person name="Jia Z."/>
            <person name="Ren Y."/>
            <person name="Tian G."/>
            <person name="Lu Y."/>
            <person name="Ruan J."/>
            <person name="Qian W."/>
            <person name="Wang M."/>
            <person name="Huang Q."/>
            <person name="Li B."/>
            <person name="Xuan Z."/>
            <person name="Cao J."/>
            <person name="Asan"/>
            <person name="Wu Z."/>
            <person name="Zhang J."/>
            <person name="Cai Q."/>
            <person name="Bai Y."/>
            <person name="Zhao B."/>
            <person name="Han Y."/>
            <person name="Li Y."/>
            <person name="Li X."/>
            <person name="Wang S."/>
            <person name="Shi Q."/>
            <person name="Liu S."/>
            <person name="Cho W.K."/>
            <person name="Kim J.Y."/>
            <person name="Xu Y."/>
            <person name="Heller-Uszynska K."/>
            <person name="Miao H."/>
            <person name="Cheng Z."/>
            <person name="Zhang S."/>
            <person name="Wu J."/>
            <person name="Yang Y."/>
            <person name="Kang H."/>
            <person name="Li M."/>
            <person name="Liang H."/>
            <person name="Ren X."/>
            <person name="Shi Z."/>
            <person name="Wen M."/>
            <person name="Jian M."/>
            <person name="Yang H."/>
            <person name="Zhang G."/>
            <person name="Yang Z."/>
            <person name="Chen R."/>
            <person name="Liu S."/>
            <person name="Li J."/>
            <person name="Ma L."/>
            <person name="Liu H."/>
            <person name="Zhou Y."/>
            <person name="Zhao J."/>
            <person name="Fang X."/>
            <person name="Li G."/>
            <person name="Fang L."/>
            <person name="Li Y."/>
            <person name="Liu D."/>
            <person name="Zheng H."/>
            <person name="Zhang Y."/>
            <person name="Qin N."/>
            <person name="Li Z."/>
            <person name="Yang G."/>
            <person name="Yang S."/>
            <person name="Bolund L."/>
            <person name="Kristiansen K."/>
            <person name="Zheng H."/>
            <person name="Li S."/>
            <person name="Zhang X."/>
            <person name="Yang H."/>
            <person name="Wang J."/>
            <person name="Sun R."/>
            <person name="Zhang B."/>
            <person name="Jiang S."/>
            <person name="Wang J."/>
            <person name="Du Y."/>
            <person name="Li S."/>
        </authorList>
    </citation>
    <scope>NUCLEOTIDE SEQUENCE [LARGE SCALE GENOMIC DNA]</scope>
    <source>
        <strain evidence="2">cv. 9930</strain>
    </source>
</reference>
<evidence type="ECO:0000313" key="2">
    <source>
        <dbReference type="Proteomes" id="UP000029981"/>
    </source>
</evidence>
<sequence>MMVLLGLVPQLNEGFTQLDEKSKVDHDAWSINCIQYWRGCSDLCSRLSAEEDSLWMIDQTNVCAILARQEEDTSHLETWNVDSDFGNKSFH</sequence>
<name>A0A0A0K6E4_CUCSA</name>
<dbReference type="Proteomes" id="UP000029981">
    <property type="component" value="Chromosome 7"/>
</dbReference>
<dbReference type="Gramene" id="KGN44474">
    <property type="protein sequence ID" value="KGN44474"/>
    <property type="gene ID" value="Csa_7G302870"/>
</dbReference>
<reference evidence="1 2" key="2">
    <citation type="journal article" date="2009" name="PLoS ONE">
        <title>An integrated genetic and cytogenetic map of the cucumber genome.</title>
        <authorList>
            <person name="Ren Y."/>
            <person name="Zhang Z."/>
            <person name="Liu J."/>
            <person name="Staub J.E."/>
            <person name="Han Y."/>
            <person name="Cheng Z."/>
            <person name="Li X."/>
            <person name="Lu J."/>
            <person name="Miao H."/>
            <person name="Kang H."/>
            <person name="Xie B."/>
            <person name="Gu X."/>
            <person name="Wang X."/>
            <person name="Du Y."/>
            <person name="Jin W."/>
            <person name="Huang S."/>
        </authorList>
    </citation>
    <scope>NUCLEOTIDE SEQUENCE [LARGE SCALE GENOMIC DNA]</scope>
    <source>
        <strain evidence="2">cv. 9930</strain>
    </source>
</reference>
<protein>
    <submittedName>
        <fullName evidence="1">Uncharacterized protein</fullName>
    </submittedName>
</protein>
<proteinExistence type="predicted"/>
<evidence type="ECO:0000313" key="1">
    <source>
        <dbReference type="EMBL" id="KGN44474.1"/>
    </source>
</evidence>
<keyword evidence="2" id="KW-1185">Reference proteome</keyword>
<dbReference type="AlphaFoldDB" id="A0A0A0K6E4"/>
<reference evidence="1 2" key="4">
    <citation type="journal article" date="2011" name="BMC Genomics">
        <title>RNA-Seq improves annotation of protein-coding genes in the cucumber genome.</title>
        <authorList>
            <person name="Li Z."/>
            <person name="Zhang Z."/>
            <person name="Yan P."/>
            <person name="Huang S."/>
            <person name="Fei Z."/>
            <person name="Lin K."/>
        </authorList>
    </citation>
    <scope>NUCLEOTIDE SEQUENCE [LARGE SCALE GENOMIC DNA]</scope>
    <source>
        <strain evidence="2">cv. 9930</strain>
    </source>
</reference>
<accession>A0A0A0K6E4</accession>
<reference evidence="1 2" key="3">
    <citation type="journal article" date="2010" name="BMC Genomics">
        <title>Transcriptome sequencing and comparative analysis of cucumber flowers with different sex types.</title>
        <authorList>
            <person name="Guo S."/>
            <person name="Zheng Y."/>
            <person name="Joung J.G."/>
            <person name="Liu S."/>
            <person name="Zhang Z."/>
            <person name="Crasta O.R."/>
            <person name="Sobral B.W."/>
            <person name="Xu Y."/>
            <person name="Huang S."/>
            <person name="Fei Z."/>
        </authorList>
    </citation>
    <scope>NUCLEOTIDE SEQUENCE [LARGE SCALE GENOMIC DNA]</scope>
    <source>
        <strain evidence="2">cv. 9930</strain>
    </source>
</reference>
<dbReference type="EMBL" id="CM002928">
    <property type="protein sequence ID" value="KGN44474.1"/>
    <property type="molecule type" value="Genomic_DNA"/>
</dbReference>
<gene>
    <name evidence="1" type="ORF">Csa_7G302870</name>
</gene>